<dbReference type="SMART" id="SM00564">
    <property type="entry name" value="PQQ"/>
    <property type="match status" value="2"/>
</dbReference>
<dbReference type="Proteomes" id="UP001623330">
    <property type="component" value="Unassembled WGS sequence"/>
</dbReference>
<dbReference type="Pfam" id="PF00069">
    <property type="entry name" value="Pkinase"/>
    <property type="match status" value="2"/>
</dbReference>
<dbReference type="PROSITE" id="PS00108">
    <property type="entry name" value="PROTEIN_KINASE_ST"/>
    <property type="match status" value="1"/>
</dbReference>
<dbReference type="SUPFAM" id="SSF56112">
    <property type="entry name" value="Protein kinase-like (PK-like)"/>
    <property type="match status" value="1"/>
</dbReference>
<feature type="signal peptide" evidence="13">
    <location>
        <begin position="1"/>
        <end position="24"/>
    </location>
</feature>
<reference evidence="16 17" key="1">
    <citation type="submission" date="2024-05" db="EMBL/GenBank/DDBJ databases">
        <title>Long read based assembly of the Candida bracarensis genome reveals expanded adhesin content.</title>
        <authorList>
            <person name="Marcet-Houben M."/>
            <person name="Ksiezopolska E."/>
            <person name="Gabaldon T."/>
        </authorList>
    </citation>
    <scope>NUCLEOTIDE SEQUENCE [LARGE SCALE GENOMIC DNA]</scope>
    <source>
        <strain evidence="16 17">CBM6</strain>
    </source>
</reference>
<keyword evidence="6 13" id="KW-0732">Signal</keyword>
<dbReference type="GO" id="GO:0016301">
    <property type="term" value="F:kinase activity"/>
    <property type="evidence" value="ECO:0007669"/>
    <property type="project" value="UniProtKB-KW"/>
</dbReference>
<evidence type="ECO:0000256" key="7">
    <source>
        <dbReference type="ARBA" id="ARBA00022741"/>
    </source>
</evidence>
<keyword evidence="9" id="KW-0067">ATP-binding</keyword>
<dbReference type="CDD" id="cd10422">
    <property type="entry name" value="RNase_Ire1"/>
    <property type="match status" value="1"/>
</dbReference>
<keyword evidence="11" id="KW-0472">Membrane</keyword>
<dbReference type="PANTHER" id="PTHR13954">
    <property type="entry name" value="IRE1-RELATED"/>
    <property type="match status" value="1"/>
</dbReference>
<protein>
    <recommendedName>
        <fullName evidence="2">non-specific serine/threonine protein kinase</fullName>
        <ecNumber evidence="2">2.7.11.1</ecNumber>
    </recommendedName>
</protein>
<feature type="domain" description="KEN" evidence="15">
    <location>
        <begin position="941"/>
        <end position="1071"/>
    </location>
</feature>
<dbReference type="InterPro" id="IPR011047">
    <property type="entry name" value="Quinoprotein_ADH-like_sf"/>
</dbReference>
<evidence type="ECO:0000256" key="1">
    <source>
        <dbReference type="ARBA" id="ARBA00004479"/>
    </source>
</evidence>
<evidence type="ECO:0000256" key="3">
    <source>
        <dbReference type="ARBA" id="ARBA00022527"/>
    </source>
</evidence>
<feature type="chain" id="PRO_5046774531" description="non-specific serine/threonine protein kinase" evidence="13">
    <location>
        <begin position="25"/>
        <end position="1071"/>
    </location>
</feature>
<dbReference type="InterPro" id="IPR000719">
    <property type="entry name" value="Prot_kinase_dom"/>
</dbReference>
<keyword evidence="10" id="KW-1133">Transmembrane helix</keyword>
<dbReference type="PANTHER" id="PTHR13954:SF6">
    <property type="entry name" value="NON-SPECIFIC SERINE_THREONINE PROTEIN KINASE"/>
    <property type="match status" value="1"/>
</dbReference>
<dbReference type="Gene3D" id="1.20.1440.180">
    <property type="entry name" value="KEN domain"/>
    <property type="match status" value="1"/>
</dbReference>
<feature type="region of interest" description="Disordered" evidence="12">
    <location>
        <begin position="573"/>
        <end position="622"/>
    </location>
</feature>
<dbReference type="InterPro" id="IPR018391">
    <property type="entry name" value="PQQ_b-propeller_rpt"/>
</dbReference>
<organism evidence="16 17">
    <name type="scientific">Nakaseomyces bracarensis</name>
    <dbReference type="NCBI Taxonomy" id="273131"/>
    <lineage>
        <taxon>Eukaryota</taxon>
        <taxon>Fungi</taxon>
        <taxon>Dikarya</taxon>
        <taxon>Ascomycota</taxon>
        <taxon>Saccharomycotina</taxon>
        <taxon>Saccharomycetes</taxon>
        <taxon>Saccharomycetales</taxon>
        <taxon>Saccharomycetaceae</taxon>
        <taxon>Nakaseomyces</taxon>
    </lineage>
</organism>
<evidence type="ECO:0000256" key="11">
    <source>
        <dbReference type="ARBA" id="ARBA00023136"/>
    </source>
</evidence>
<dbReference type="InterPro" id="IPR015943">
    <property type="entry name" value="WD40/YVTN_repeat-like_dom_sf"/>
</dbReference>
<dbReference type="EC" id="2.7.11.1" evidence="2"/>
<dbReference type="PROSITE" id="PS50011">
    <property type="entry name" value="PROTEIN_KINASE_DOM"/>
    <property type="match status" value="1"/>
</dbReference>
<dbReference type="SMART" id="SM00220">
    <property type="entry name" value="S_TKc"/>
    <property type="match status" value="1"/>
</dbReference>
<evidence type="ECO:0000256" key="8">
    <source>
        <dbReference type="ARBA" id="ARBA00022777"/>
    </source>
</evidence>
<dbReference type="SUPFAM" id="SSF50998">
    <property type="entry name" value="Quinoprotein alcohol dehydrogenase-like"/>
    <property type="match status" value="1"/>
</dbReference>
<comment type="caution">
    <text evidence="16">The sequence shown here is derived from an EMBL/GenBank/DDBJ whole genome shotgun (WGS) entry which is preliminary data.</text>
</comment>
<feature type="compositionally biased region" description="Basic residues" evidence="12">
    <location>
        <begin position="600"/>
        <end position="615"/>
    </location>
</feature>
<dbReference type="SMART" id="SM00580">
    <property type="entry name" value="PUG"/>
    <property type="match status" value="1"/>
</dbReference>
<evidence type="ECO:0000256" key="6">
    <source>
        <dbReference type="ARBA" id="ARBA00022729"/>
    </source>
</evidence>
<evidence type="ECO:0000256" key="13">
    <source>
        <dbReference type="SAM" id="SignalP"/>
    </source>
</evidence>
<keyword evidence="3" id="KW-0723">Serine/threonine-protein kinase</keyword>
<evidence type="ECO:0000256" key="10">
    <source>
        <dbReference type="ARBA" id="ARBA00022989"/>
    </source>
</evidence>
<comment type="subcellular location">
    <subcellularLocation>
        <location evidence="1">Membrane</location>
        <topology evidence="1">Single-pass type I membrane protein</topology>
    </subcellularLocation>
</comment>
<evidence type="ECO:0000259" key="15">
    <source>
        <dbReference type="PROSITE" id="PS51392"/>
    </source>
</evidence>
<dbReference type="EMBL" id="JBEVYD010000005">
    <property type="protein sequence ID" value="KAL3232133.1"/>
    <property type="molecule type" value="Genomic_DNA"/>
</dbReference>
<keyword evidence="4" id="KW-0808">Transferase</keyword>
<evidence type="ECO:0000256" key="5">
    <source>
        <dbReference type="ARBA" id="ARBA00022692"/>
    </source>
</evidence>
<sequence>MPRLKHITIIGISILLLLPNLSLSFNIGQLLHKKAVPQKNSEVQVSAVPTLSSSAYNHEIEIEIINPEESIDYHGEYFYRPKKHNRDIDYEINEENEGEKNAVRTKIHDSEKKGRYSISPTLLMADVEGGLHGINRDSGEILWTIPSTNFPPFLKIESSNPTDKRESFIIEPFDDGSIYYFSSTNGIQKLPINVKQLAFSSPIHLKMHMKDESTGKTTVDERIYISSRRSIMYKIDINSGKVISKFGFDMGPGGQEFTETEFINTKYSPDKPEQSVILTKTTYEIKIFTTSGSSYNITYSAWEENSKQNENPFFQKAKDPLNNITYIPLTDKSVIARNEAEMSIKWRIKLPNVAIGIFETMRDTTTGENILIQYPLGDVPIPKSDRLRNSVYLNYIHQDTWFALSGENYPSLVGSATLSTFEQSEGQTNEISLNVVGVHLFEDSKINLFYEGYEGYDGNRKLALPSADEAFLLDPPQRYLGNITESGEISKNIYDPNYLEQYKNKIRNELREEMLFGLPTNNFLKFSLIIILLLTVMVGIFIKNILPYFKSSISVDNSVNSITTSPSFENSNFTSKELPVSNGDVNDDLSDASNPATIEKRKRKRGSRGGKRVKKNSMNPNIDSELHNRVLKVSDKILGYGSSGTVVFEGKFQERKVAVKRMLVDFYDIASREISLLSESDEHPNVVRYYCSEETSKFLYIALELCDSNLQDIIESNKTVRYDQKLTDYQMLDILYQVGLGISHLHSLNIIHRDIKPPNILILRSKKYTHKHSFENEDSKNKILLSDFGLCKKLDFEQSSFKTNIKNAAGTTGWMAPELLIESDDNNSQESPNPLNKQDNDPAVFVDPYTKRRLTKSIDIFSLGCVFYFVLSGGKHPFGEKYMREYNIINNKKDLKGLKENMKDRSLIYEAVNLLNKMLNQIPEKRPTAEDVLKHPLCWSRAKKLEFLLRVSDRLEIETKDPPSDIILKLENHAKRIIPHHDWCKFLDDQFLDNLTKYRKYQKDKVIDLLRAIRNVYHHFNDLPEEVKLKMGTLPNGFYDYFSEKFPHLLMEVYNVVNRTMREESAFSDYF</sequence>
<evidence type="ECO:0000313" key="17">
    <source>
        <dbReference type="Proteomes" id="UP001623330"/>
    </source>
</evidence>
<keyword evidence="17" id="KW-1185">Reference proteome</keyword>
<gene>
    <name evidence="16" type="ORF">RNJ44_04049</name>
</gene>
<dbReference type="PROSITE" id="PS51392">
    <property type="entry name" value="KEN"/>
    <property type="match status" value="1"/>
</dbReference>
<dbReference type="Gene3D" id="3.30.200.20">
    <property type="entry name" value="Phosphorylase Kinase, domain 1"/>
    <property type="match status" value="1"/>
</dbReference>
<keyword evidence="8 16" id="KW-0418">Kinase</keyword>
<evidence type="ECO:0000313" key="16">
    <source>
        <dbReference type="EMBL" id="KAL3232133.1"/>
    </source>
</evidence>
<dbReference type="InterPro" id="IPR045133">
    <property type="entry name" value="IRE1/2-like"/>
</dbReference>
<evidence type="ECO:0000259" key="14">
    <source>
        <dbReference type="PROSITE" id="PS50011"/>
    </source>
</evidence>
<evidence type="ECO:0000256" key="4">
    <source>
        <dbReference type="ARBA" id="ARBA00022679"/>
    </source>
</evidence>
<keyword evidence="7" id="KW-0547">Nucleotide-binding</keyword>
<dbReference type="InterPro" id="IPR011009">
    <property type="entry name" value="Kinase-like_dom_sf"/>
</dbReference>
<evidence type="ECO:0000256" key="2">
    <source>
        <dbReference type="ARBA" id="ARBA00012513"/>
    </source>
</evidence>
<feature type="domain" description="Protein kinase" evidence="14">
    <location>
        <begin position="632"/>
        <end position="938"/>
    </location>
</feature>
<dbReference type="Pfam" id="PF06479">
    <property type="entry name" value="Ribonuc_2-5A"/>
    <property type="match status" value="1"/>
</dbReference>
<accession>A0ABR4NTZ7</accession>
<evidence type="ECO:0000256" key="12">
    <source>
        <dbReference type="SAM" id="MobiDB-lite"/>
    </source>
</evidence>
<dbReference type="InterPro" id="IPR008271">
    <property type="entry name" value="Ser/Thr_kinase_AS"/>
</dbReference>
<dbReference type="InterPro" id="IPR010513">
    <property type="entry name" value="KEN_dom"/>
</dbReference>
<proteinExistence type="predicted"/>
<dbReference type="InterPro" id="IPR038357">
    <property type="entry name" value="KEN_sf"/>
</dbReference>
<dbReference type="Gene3D" id="2.130.10.10">
    <property type="entry name" value="YVTN repeat-like/Quinoprotein amine dehydrogenase"/>
    <property type="match status" value="1"/>
</dbReference>
<dbReference type="Gene3D" id="1.10.510.10">
    <property type="entry name" value="Transferase(Phosphotransferase) domain 1"/>
    <property type="match status" value="1"/>
</dbReference>
<name>A0ABR4NTZ7_9SACH</name>
<keyword evidence="5" id="KW-0812">Transmembrane</keyword>
<evidence type="ECO:0000256" key="9">
    <source>
        <dbReference type="ARBA" id="ARBA00022840"/>
    </source>
</evidence>